<dbReference type="Proteomes" id="UP000007322">
    <property type="component" value="Chromosome 4"/>
</dbReference>
<dbReference type="VEuPathDB" id="FungiDB:MYCTH_2307619"/>
<feature type="region of interest" description="Disordered" evidence="1">
    <location>
        <begin position="20"/>
        <end position="48"/>
    </location>
</feature>
<feature type="signal peptide" evidence="2">
    <location>
        <begin position="1"/>
        <end position="23"/>
    </location>
</feature>
<keyword evidence="5" id="KW-1185">Reference proteome</keyword>
<dbReference type="InParanoid" id="G2QGB7"/>
<protein>
    <recommendedName>
        <fullName evidence="3">Ecp2 effector protein-like domain-containing protein</fullName>
    </recommendedName>
</protein>
<dbReference type="KEGG" id="mtm:MYCTH_2307619"/>
<evidence type="ECO:0000313" key="5">
    <source>
        <dbReference type="Proteomes" id="UP000007322"/>
    </source>
</evidence>
<sequence>MPSLARAVLLALATLTATGTTTAAAPTSSGPHPTRRADYHPSSAPQEDDYCGEAVPRYSHGPSAPLVADCRALSDANPGPGYWLVTASETESREVAGAAGADDRWTRLAASGTCAVEVRLSHQNDAARGGPGVVDYRFGTNDLRFYVRAHLTDANARDGRAGVSSGVWCRRGDVQGQVVVDFRFVSA</sequence>
<gene>
    <name evidence="4" type="ORF">MYCTH_2307619</name>
</gene>
<evidence type="ECO:0000259" key="3">
    <source>
        <dbReference type="Pfam" id="PF14856"/>
    </source>
</evidence>
<feature type="domain" description="Ecp2 effector protein-like" evidence="3">
    <location>
        <begin position="50"/>
        <end position="169"/>
    </location>
</feature>
<proteinExistence type="predicted"/>
<dbReference type="RefSeq" id="XP_003664622.1">
    <property type="nucleotide sequence ID" value="XM_003664574.1"/>
</dbReference>
<dbReference type="OMA" id="NDIRFYT"/>
<evidence type="ECO:0000313" key="4">
    <source>
        <dbReference type="EMBL" id="AEO59377.1"/>
    </source>
</evidence>
<dbReference type="OrthoDB" id="4829822at2759"/>
<dbReference type="InterPro" id="IPR029226">
    <property type="entry name" value="Ecp2-like"/>
</dbReference>
<feature type="chain" id="PRO_5003435584" description="Ecp2 effector protein-like domain-containing protein" evidence="2">
    <location>
        <begin position="24"/>
        <end position="187"/>
    </location>
</feature>
<organism evidence="4 5">
    <name type="scientific">Thermothelomyces thermophilus (strain ATCC 42464 / BCRC 31852 / DSM 1799)</name>
    <name type="common">Sporotrichum thermophile</name>
    <dbReference type="NCBI Taxonomy" id="573729"/>
    <lineage>
        <taxon>Eukaryota</taxon>
        <taxon>Fungi</taxon>
        <taxon>Dikarya</taxon>
        <taxon>Ascomycota</taxon>
        <taxon>Pezizomycotina</taxon>
        <taxon>Sordariomycetes</taxon>
        <taxon>Sordariomycetidae</taxon>
        <taxon>Sordariales</taxon>
        <taxon>Chaetomiaceae</taxon>
        <taxon>Thermothelomyces</taxon>
    </lineage>
</organism>
<evidence type="ECO:0000256" key="2">
    <source>
        <dbReference type="SAM" id="SignalP"/>
    </source>
</evidence>
<reference evidence="4 5" key="1">
    <citation type="journal article" date="2011" name="Nat. Biotechnol.">
        <title>Comparative genomic analysis of the thermophilic biomass-degrading fungi Myceliophthora thermophila and Thielavia terrestris.</title>
        <authorList>
            <person name="Berka R.M."/>
            <person name="Grigoriev I.V."/>
            <person name="Otillar R."/>
            <person name="Salamov A."/>
            <person name="Grimwood J."/>
            <person name="Reid I."/>
            <person name="Ishmael N."/>
            <person name="John T."/>
            <person name="Darmond C."/>
            <person name="Moisan M.-C."/>
            <person name="Henrissat B."/>
            <person name="Coutinho P.M."/>
            <person name="Lombard V."/>
            <person name="Natvig D.O."/>
            <person name="Lindquist E."/>
            <person name="Schmutz J."/>
            <person name="Lucas S."/>
            <person name="Harris P."/>
            <person name="Powlowski J."/>
            <person name="Bellemare A."/>
            <person name="Taylor D."/>
            <person name="Butler G."/>
            <person name="de Vries R.P."/>
            <person name="Allijn I.E."/>
            <person name="van den Brink J."/>
            <person name="Ushinsky S."/>
            <person name="Storms R."/>
            <person name="Powell A.J."/>
            <person name="Paulsen I.T."/>
            <person name="Elbourne L.D.H."/>
            <person name="Baker S.E."/>
            <person name="Magnuson J."/>
            <person name="LaBoissiere S."/>
            <person name="Clutterbuck A.J."/>
            <person name="Martinez D."/>
            <person name="Wogulis M."/>
            <person name="de Leon A.L."/>
            <person name="Rey M.W."/>
            <person name="Tsang A."/>
        </authorList>
    </citation>
    <scope>NUCLEOTIDE SEQUENCE [LARGE SCALE GENOMIC DNA]</scope>
    <source>
        <strain evidence="5">ATCC 42464 / BCRC 31852 / DSM 1799</strain>
    </source>
</reference>
<evidence type="ECO:0000256" key="1">
    <source>
        <dbReference type="SAM" id="MobiDB-lite"/>
    </source>
</evidence>
<dbReference type="HOGENOM" id="CLU_1481812_0_0_1"/>
<dbReference type="Pfam" id="PF14856">
    <property type="entry name" value="Hce2"/>
    <property type="match status" value="1"/>
</dbReference>
<accession>G2QGB7</accession>
<dbReference type="AlphaFoldDB" id="G2QGB7"/>
<dbReference type="EMBL" id="CP003005">
    <property type="protein sequence ID" value="AEO59377.1"/>
    <property type="molecule type" value="Genomic_DNA"/>
</dbReference>
<keyword evidence="2" id="KW-0732">Signal</keyword>
<dbReference type="GeneID" id="11506150"/>
<name>G2QGB7_THET4</name>
<dbReference type="eggNOG" id="ENOG502RA9T">
    <property type="taxonomic scope" value="Eukaryota"/>
</dbReference>